<evidence type="ECO:0000313" key="5">
    <source>
        <dbReference type="Proteomes" id="UP000620139"/>
    </source>
</evidence>
<proteinExistence type="inferred from homology"/>
<dbReference type="GO" id="GO:0016810">
    <property type="term" value="F:hydrolase activity, acting on carbon-nitrogen (but not peptide) bonds"/>
    <property type="evidence" value="ECO:0007669"/>
    <property type="project" value="InterPro"/>
</dbReference>
<dbReference type="Pfam" id="PF01979">
    <property type="entry name" value="Amidohydro_1"/>
    <property type="match status" value="1"/>
</dbReference>
<dbReference type="SUPFAM" id="SSF51556">
    <property type="entry name" value="Metallo-dependent hydrolases"/>
    <property type="match status" value="1"/>
</dbReference>
<evidence type="ECO:0000256" key="1">
    <source>
        <dbReference type="ARBA" id="ARBA00009820"/>
    </source>
</evidence>
<keyword evidence="5" id="KW-1185">Reference proteome</keyword>
<dbReference type="PANTHER" id="PTHR36842:SF1">
    <property type="entry name" value="PROTEIN TOLB"/>
    <property type="match status" value="1"/>
</dbReference>
<dbReference type="AlphaFoldDB" id="A0A931NDS8"/>
<dbReference type="Gene3D" id="2.120.10.30">
    <property type="entry name" value="TolB, C-terminal domain"/>
    <property type="match status" value="3"/>
</dbReference>
<keyword evidence="2" id="KW-0732">Signal</keyword>
<name>A0A931NDS8_9BURK</name>
<evidence type="ECO:0000313" key="4">
    <source>
        <dbReference type="EMBL" id="MBH9552949.1"/>
    </source>
</evidence>
<dbReference type="InterPro" id="IPR011659">
    <property type="entry name" value="WD40"/>
</dbReference>
<feature type="chain" id="PRO_5037802442" evidence="2">
    <location>
        <begin position="26"/>
        <end position="1104"/>
    </location>
</feature>
<dbReference type="InterPro" id="IPR011059">
    <property type="entry name" value="Metal-dep_hydrolase_composite"/>
</dbReference>
<accession>A0A931NDS8</accession>
<protein>
    <submittedName>
        <fullName evidence="4">PD40 domain-containing protein</fullName>
    </submittedName>
</protein>
<organism evidence="4 5">
    <name type="scientific">Inhella gelatinilytica</name>
    <dbReference type="NCBI Taxonomy" id="2795030"/>
    <lineage>
        <taxon>Bacteria</taxon>
        <taxon>Pseudomonadati</taxon>
        <taxon>Pseudomonadota</taxon>
        <taxon>Betaproteobacteria</taxon>
        <taxon>Burkholderiales</taxon>
        <taxon>Sphaerotilaceae</taxon>
        <taxon>Inhella</taxon>
    </lineage>
</organism>
<dbReference type="Gene3D" id="2.30.40.10">
    <property type="entry name" value="Urease, subunit C, domain 1"/>
    <property type="match status" value="1"/>
</dbReference>
<sequence length="1104" mass="121669">MQSRSFFPVLSFLAALTFWNGAVSAAPAVAPQDPKSAAWSVNAPPGTVRTAHLDIRSGTWMSVDVSPNGRHLVFDLLGDLYLMPIEGGEAKALTHSVAWEMQPRFSPDGQRIAFVSDAGGGDNIWVMNSDGSEARALTTEDFRLLNNPVWHPDGQAILARKHFTGTRSAGSGEIWLYHLAGGKGLQLNEKPNWQKDLGEPAISPDGQTLYYSQDATPGRSFEYNRDSHRELFRIMRQSLTDGRSEPLVTGPGGAIRPTPSPDGQYLAFVRRVRSDAGRQESLLFLKDLRSGREWPAWGPLERDLQESWSVHGVYPGMAWLPGGKELVVWARGNLWRVNPFDQKAQVIPFHIKDTRELREPLRVTQAVAPPQFDVKQLRWVQTAPDGSRVIYSALGHLYVRDLPDGAVRRLTSQNEHFELFPSFSQDGQSIVYSTWNDEKLGHVRLRHLPTGRESILTPEAGKYLHPRLSPDGRRVIYQKARGGYLTTPWQGLGDGLFLAAVDGKTPLQRLSRDGHSPQWAPGGDAVLFTRDVVLSEVDSEHRLIRLDLATREELVLARSEFASEFAVSPDGRWLGFTERFQTYVTPFPGTGKTLTLGPKVDALPLRRLSQHAGESLHWSGDSASLHYTLGDRLFRVPLVQAFSEGFTPPPTGTPIGFKQPSDVPPGRVAFVGARLITLKGDEVIEDGVLVTEGARILAVGPRSAVTIPADAFTVEAKGKTLIPGLIDLHWHGAMAESHFIPQQSWVNYATLAFGVTTLHDPSNHTSSILTHSEMQRAGQVVGPRIFSTGTILYGAKADVTAVVNNLDDALGHLHRLQAAGAISVKSYSQPRRDQRQQILEAARQTNMMVVPEGASLFQLNMNQVVDGHTTVEHALPVAEVYEDVRQLWSQTPVGYTPTLNVAYGGLDGEHYWYARTEVWNHPILKRFVPRSILEPRSVRRITAPEQDFNVLRVAQTATALQRAGVKVSIGAHGQREGLGAHWEMWMLALGGMTPLEALRAATLNPAQVLGLDRDLGSLEVGKLADVVVLDGDVLADIRQSDRIHQVMVGGRLYAHPDLSEIGPAVRSKPRKPFFFERGVGQQGLTPIDEHALDALLGVGHLCRH</sequence>
<dbReference type="InterPro" id="IPR006680">
    <property type="entry name" value="Amidohydro-rel"/>
</dbReference>
<dbReference type="SUPFAM" id="SSF82171">
    <property type="entry name" value="DPP6 N-terminal domain-like"/>
    <property type="match status" value="2"/>
</dbReference>
<dbReference type="Proteomes" id="UP000620139">
    <property type="component" value="Unassembled WGS sequence"/>
</dbReference>
<feature type="signal peptide" evidence="2">
    <location>
        <begin position="1"/>
        <end position="25"/>
    </location>
</feature>
<comment type="caution">
    <text evidence="4">The sequence shown here is derived from an EMBL/GenBank/DDBJ whole genome shotgun (WGS) entry which is preliminary data.</text>
</comment>
<evidence type="ECO:0000256" key="2">
    <source>
        <dbReference type="SAM" id="SignalP"/>
    </source>
</evidence>
<dbReference type="EMBL" id="JAEDAL010000003">
    <property type="protein sequence ID" value="MBH9552949.1"/>
    <property type="molecule type" value="Genomic_DNA"/>
</dbReference>
<dbReference type="InterPro" id="IPR032466">
    <property type="entry name" value="Metal_Hydrolase"/>
</dbReference>
<dbReference type="Pfam" id="PF26549">
    <property type="entry name" value="Tricorn_N"/>
    <property type="match status" value="1"/>
</dbReference>
<dbReference type="SUPFAM" id="SSF51338">
    <property type="entry name" value="Composite domain of metallo-dependent hydrolases"/>
    <property type="match status" value="1"/>
</dbReference>
<gene>
    <name evidence="4" type="ORF">I7X43_08785</name>
</gene>
<evidence type="ECO:0000259" key="3">
    <source>
        <dbReference type="Pfam" id="PF01979"/>
    </source>
</evidence>
<dbReference type="PANTHER" id="PTHR36842">
    <property type="entry name" value="PROTEIN TOLB HOMOLOG"/>
    <property type="match status" value="1"/>
</dbReference>
<dbReference type="Gene3D" id="3.30.110.90">
    <property type="entry name" value="Amidohydrolase"/>
    <property type="match status" value="1"/>
</dbReference>
<comment type="similarity">
    <text evidence="1">Belongs to the TolB family.</text>
</comment>
<dbReference type="InterPro" id="IPR011042">
    <property type="entry name" value="6-blade_b-propeller_TolB-like"/>
</dbReference>
<dbReference type="Gene3D" id="3.40.50.10910">
    <property type="entry name" value="Amidohydrolase"/>
    <property type="match status" value="1"/>
</dbReference>
<reference evidence="4" key="1">
    <citation type="submission" date="2020-12" db="EMBL/GenBank/DDBJ databases">
        <title>The genome sequence of Inhella sp. 4Y17.</title>
        <authorList>
            <person name="Liu Y."/>
        </authorList>
    </citation>
    <scope>NUCLEOTIDE SEQUENCE</scope>
    <source>
        <strain evidence="4">4Y10</strain>
    </source>
</reference>
<feature type="domain" description="Amidohydrolase-related" evidence="3">
    <location>
        <begin position="720"/>
        <end position="1052"/>
    </location>
</feature>
<dbReference type="Gene3D" id="1.20.58.520">
    <property type="entry name" value="Amidohydrolase"/>
    <property type="match status" value="1"/>
</dbReference>
<dbReference type="Pfam" id="PF07676">
    <property type="entry name" value="PD40"/>
    <property type="match status" value="2"/>
</dbReference>
<dbReference type="RefSeq" id="WP_198100562.1">
    <property type="nucleotide sequence ID" value="NZ_JAEDAL010000003.1"/>
</dbReference>